<dbReference type="InterPro" id="IPR033454">
    <property type="entry name" value="RecG_wedge"/>
</dbReference>
<dbReference type="OrthoDB" id="9804325at2"/>
<keyword evidence="5" id="KW-0067">ATP-binding</keyword>
<dbReference type="PANTHER" id="PTHR47964:SF1">
    <property type="entry name" value="ATP-DEPENDENT DNA HELICASE HOMOLOG RECG, CHLOROPLASTIC"/>
    <property type="match status" value="1"/>
</dbReference>
<dbReference type="AlphaFoldDB" id="A0A5C5WLT4"/>
<evidence type="ECO:0000256" key="2">
    <source>
        <dbReference type="ARBA" id="ARBA00022763"/>
    </source>
</evidence>
<accession>A0A5C5WLT4</accession>
<dbReference type="SUPFAM" id="SSF52540">
    <property type="entry name" value="P-loop containing nucleoside triphosphate hydrolases"/>
    <property type="match status" value="2"/>
</dbReference>
<evidence type="ECO:0000313" key="12">
    <source>
        <dbReference type="Proteomes" id="UP000317243"/>
    </source>
</evidence>
<dbReference type="GO" id="GO:0016787">
    <property type="term" value="F:hydrolase activity"/>
    <property type="evidence" value="ECO:0007669"/>
    <property type="project" value="UniProtKB-KW"/>
</dbReference>
<name>A0A5C5WLT4_9PLAN</name>
<dbReference type="GO" id="GO:0006281">
    <property type="term" value="P:DNA repair"/>
    <property type="evidence" value="ECO:0007669"/>
    <property type="project" value="UniProtKB-KW"/>
</dbReference>
<keyword evidence="1" id="KW-0547">Nucleotide-binding</keyword>
<dbReference type="SMART" id="SM00490">
    <property type="entry name" value="HELICc"/>
    <property type="match status" value="1"/>
</dbReference>
<dbReference type="Proteomes" id="UP000317243">
    <property type="component" value="Unassembled WGS sequence"/>
</dbReference>
<evidence type="ECO:0000256" key="8">
    <source>
        <dbReference type="ARBA" id="ARBA00049819"/>
    </source>
</evidence>
<dbReference type="InterPro" id="IPR047112">
    <property type="entry name" value="RecG/Mfd"/>
</dbReference>
<evidence type="ECO:0000256" key="1">
    <source>
        <dbReference type="ARBA" id="ARBA00022741"/>
    </source>
</evidence>
<evidence type="ECO:0000259" key="10">
    <source>
        <dbReference type="PROSITE" id="PS51194"/>
    </source>
</evidence>
<dbReference type="CDD" id="cd04488">
    <property type="entry name" value="RecG_wedge_OBF"/>
    <property type="match status" value="1"/>
</dbReference>
<evidence type="ECO:0000256" key="4">
    <source>
        <dbReference type="ARBA" id="ARBA00022806"/>
    </source>
</evidence>
<dbReference type="GO" id="GO:0003677">
    <property type="term" value="F:DNA binding"/>
    <property type="evidence" value="ECO:0007669"/>
    <property type="project" value="UniProtKB-KW"/>
</dbReference>
<dbReference type="Pfam" id="PF00271">
    <property type="entry name" value="Helicase_C"/>
    <property type="match status" value="1"/>
</dbReference>
<dbReference type="NCBIfam" id="NF008168">
    <property type="entry name" value="PRK10917.2-2"/>
    <property type="match status" value="1"/>
</dbReference>
<evidence type="ECO:0000259" key="9">
    <source>
        <dbReference type="PROSITE" id="PS51192"/>
    </source>
</evidence>
<dbReference type="SMART" id="SM00487">
    <property type="entry name" value="DEXDc"/>
    <property type="match status" value="1"/>
</dbReference>
<keyword evidence="6" id="KW-0238">DNA-binding</keyword>
<dbReference type="Pfam" id="PF00270">
    <property type="entry name" value="DEAD"/>
    <property type="match status" value="1"/>
</dbReference>
<reference evidence="11 12" key="1">
    <citation type="submission" date="2019-02" db="EMBL/GenBank/DDBJ databases">
        <title>Deep-cultivation of Planctomycetes and their phenomic and genomic characterization uncovers novel biology.</title>
        <authorList>
            <person name="Wiegand S."/>
            <person name="Jogler M."/>
            <person name="Boedeker C."/>
            <person name="Pinto D."/>
            <person name="Vollmers J."/>
            <person name="Rivas-Marin E."/>
            <person name="Kohn T."/>
            <person name="Peeters S.H."/>
            <person name="Heuer A."/>
            <person name="Rast P."/>
            <person name="Oberbeckmann S."/>
            <person name="Bunk B."/>
            <person name="Jeske O."/>
            <person name="Meyerdierks A."/>
            <person name="Storesund J.E."/>
            <person name="Kallscheuer N."/>
            <person name="Luecker S."/>
            <person name="Lage O.M."/>
            <person name="Pohl T."/>
            <person name="Merkel B.J."/>
            <person name="Hornburger P."/>
            <person name="Mueller R.-W."/>
            <person name="Bruemmer F."/>
            <person name="Labrenz M."/>
            <person name="Spormann A.M."/>
            <person name="Op Den Camp H."/>
            <person name="Overmann J."/>
            <person name="Amann R."/>
            <person name="Jetten M.S.M."/>
            <person name="Mascher T."/>
            <person name="Medema M.H."/>
            <person name="Devos D.P."/>
            <person name="Kaster A.-K."/>
            <person name="Ovreas L."/>
            <person name="Rohde M."/>
            <person name="Galperin M.Y."/>
            <person name="Jogler C."/>
        </authorList>
    </citation>
    <scope>NUCLEOTIDE SEQUENCE [LARGE SCALE GENOMIC DNA]</scope>
    <source>
        <strain evidence="11 12">KOR42</strain>
    </source>
</reference>
<comment type="caution">
    <text evidence="11">The sequence shown here is derived from an EMBL/GenBank/DDBJ whole genome shotgun (WGS) entry which is preliminary data.</text>
</comment>
<dbReference type="PANTHER" id="PTHR47964">
    <property type="entry name" value="ATP-DEPENDENT DNA HELICASE HOMOLOG RECG, CHLOROPLASTIC"/>
    <property type="match status" value="1"/>
</dbReference>
<evidence type="ECO:0000313" key="11">
    <source>
        <dbReference type="EMBL" id="TWT51630.1"/>
    </source>
</evidence>
<dbReference type="PROSITE" id="PS51192">
    <property type="entry name" value="HELICASE_ATP_BIND_1"/>
    <property type="match status" value="1"/>
</dbReference>
<dbReference type="InterPro" id="IPR045562">
    <property type="entry name" value="RecG_dom3_C"/>
</dbReference>
<dbReference type="InterPro" id="IPR012340">
    <property type="entry name" value="NA-bd_OB-fold"/>
</dbReference>
<evidence type="ECO:0000256" key="7">
    <source>
        <dbReference type="ARBA" id="ARBA00023204"/>
    </source>
</evidence>
<protein>
    <recommendedName>
        <fullName evidence="8">Probable DNA 3'-5' helicase RecG</fullName>
    </recommendedName>
</protein>
<dbReference type="GO" id="GO:0003678">
    <property type="term" value="F:DNA helicase activity"/>
    <property type="evidence" value="ECO:0007669"/>
    <property type="project" value="TreeGrafter"/>
</dbReference>
<dbReference type="Pfam" id="PF17191">
    <property type="entry name" value="RecG_wedge"/>
    <property type="match status" value="1"/>
</dbReference>
<dbReference type="InterPro" id="IPR001650">
    <property type="entry name" value="Helicase_C-like"/>
</dbReference>
<dbReference type="Pfam" id="PF19833">
    <property type="entry name" value="RecG_dom3_C"/>
    <property type="match status" value="1"/>
</dbReference>
<sequence>MPELSLSTDVQFLPGVGPDVAPLLRKLKIETLEDLLWHLPRDVLDFSHVARPEDLKPEAEQSVHGIVVDVDVKTLRNGRTLTACLIDCGSGFVRGVWFNQPWMRKKLQDRQRVLFSGKPKVNQGRWEFTHPEVQWLDDDDEGAGGLILTRYRLTDGMKLPHLKRLISTALVECGDLICDRLPESFLKLHQLPSLRTALRDVHQPESMENYHRARRRIVFEDLLEFQLGVALRRRQWVEQRDAPVFQTSAKIDSRIRRLFPFEFTDGQKAAIRDVVSDVQSGNAMHRLLQADVGAGKTAVAAYAMLLALANGAQSVLMAPTELLANQHAHTLRELLAGSQVDVEILTGSLKPAVRRETLERISSGAAQLVVGTQAVIQEGVEFAKLGLVVIDEQHKFGVAQRAKFSRPEGDLSPHVLVMTATPIPRSLCLTQFGDLDLTVVKDQPQGRQPVVTTRIQSAEQKKKAWEFLKEKLSSGRQMYVVCPLVEENASSEQASAEQIFKRMQQSLPEFRSGLVHGRMDRGLREQTMLQFRDHEIDVLVSTTVIEVGVDVSNATLMVILGAERFGLSQLHQLRGRVARGKFRGFCFLVSEASSAEAVARLSVLEETSDGFVVAEKDFELRGPGDILGTRQHGNVPLRFGDFLRDSQLLTEARDEASRLVESGEFDSVEYASLKRSVLDRFSRLFDLPQSG</sequence>
<feature type="domain" description="Helicase C-terminal" evidence="10">
    <location>
        <begin position="474"/>
        <end position="619"/>
    </location>
</feature>
<keyword evidence="2" id="KW-0227">DNA damage</keyword>
<dbReference type="InterPro" id="IPR014001">
    <property type="entry name" value="Helicase_ATP-bd"/>
</dbReference>
<keyword evidence="3 11" id="KW-0378">Hydrolase</keyword>
<dbReference type="SUPFAM" id="SSF50249">
    <property type="entry name" value="Nucleic acid-binding proteins"/>
    <property type="match status" value="1"/>
</dbReference>
<dbReference type="NCBIfam" id="NF008165">
    <property type="entry name" value="PRK10917.1-3"/>
    <property type="match status" value="1"/>
</dbReference>
<evidence type="ECO:0000256" key="6">
    <source>
        <dbReference type="ARBA" id="ARBA00023125"/>
    </source>
</evidence>
<gene>
    <name evidence="11" type="primary">recG</name>
    <name evidence="11" type="ORF">KOR42_35180</name>
</gene>
<evidence type="ECO:0000256" key="5">
    <source>
        <dbReference type="ARBA" id="ARBA00022840"/>
    </source>
</evidence>
<dbReference type="GO" id="GO:0005524">
    <property type="term" value="F:ATP binding"/>
    <property type="evidence" value="ECO:0007669"/>
    <property type="project" value="UniProtKB-KW"/>
</dbReference>
<dbReference type="InterPro" id="IPR027417">
    <property type="entry name" value="P-loop_NTPase"/>
</dbReference>
<dbReference type="Gene3D" id="3.40.50.300">
    <property type="entry name" value="P-loop containing nucleotide triphosphate hydrolases"/>
    <property type="match status" value="2"/>
</dbReference>
<keyword evidence="12" id="KW-1185">Reference proteome</keyword>
<dbReference type="PROSITE" id="PS51194">
    <property type="entry name" value="HELICASE_CTER"/>
    <property type="match status" value="1"/>
</dbReference>
<organism evidence="11 12">
    <name type="scientific">Thalassoglobus neptunius</name>
    <dbReference type="NCBI Taxonomy" id="1938619"/>
    <lineage>
        <taxon>Bacteria</taxon>
        <taxon>Pseudomonadati</taxon>
        <taxon>Planctomycetota</taxon>
        <taxon>Planctomycetia</taxon>
        <taxon>Planctomycetales</taxon>
        <taxon>Planctomycetaceae</taxon>
        <taxon>Thalassoglobus</taxon>
    </lineage>
</organism>
<dbReference type="RefSeq" id="WP_146510966.1">
    <property type="nucleotide sequence ID" value="NZ_SIHI01000012.1"/>
</dbReference>
<keyword evidence="4 11" id="KW-0347">Helicase</keyword>
<feature type="domain" description="Helicase ATP-binding" evidence="9">
    <location>
        <begin position="277"/>
        <end position="440"/>
    </location>
</feature>
<keyword evidence="7" id="KW-0234">DNA repair</keyword>
<dbReference type="InterPro" id="IPR011545">
    <property type="entry name" value="DEAD/DEAH_box_helicase_dom"/>
</dbReference>
<dbReference type="Gene3D" id="2.40.50.140">
    <property type="entry name" value="Nucleic acid-binding proteins"/>
    <property type="match status" value="1"/>
</dbReference>
<dbReference type="EMBL" id="SIHI01000012">
    <property type="protein sequence ID" value="TWT51630.1"/>
    <property type="molecule type" value="Genomic_DNA"/>
</dbReference>
<proteinExistence type="predicted"/>
<evidence type="ECO:0000256" key="3">
    <source>
        <dbReference type="ARBA" id="ARBA00022801"/>
    </source>
</evidence>